<evidence type="ECO:0000313" key="19">
    <source>
        <dbReference type="EMBL" id="CAF1051653.1"/>
    </source>
</evidence>
<comment type="caution">
    <text evidence="19">The sequence shown here is derived from an EMBL/GenBank/DDBJ whole genome shotgun (WGS) entry which is preliminary data.</text>
</comment>
<dbReference type="InterPro" id="IPR036545">
    <property type="entry name" value="Cyt_c_oxidase_su5A/6_sf"/>
</dbReference>
<keyword evidence="12 16" id="KW-0472">Membrane</keyword>
<evidence type="ECO:0000256" key="16">
    <source>
        <dbReference type="RuleBase" id="RU368103"/>
    </source>
</evidence>
<keyword evidence="10 16" id="KW-0408">Iron</keyword>
<evidence type="ECO:0000313" key="20">
    <source>
        <dbReference type="Proteomes" id="UP000663828"/>
    </source>
</evidence>
<keyword evidence="20" id="KW-1185">Reference proteome</keyword>
<keyword evidence="9 16" id="KW-0809">Transit peptide</keyword>
<evidence type="ECO:0000256" key="17">
    <source>
        <dbReference type="SAM" id="MobiDB-lite"/>
    </source>
</evidence>
<comment type="function">
    <text evidence="16">Component of the cytochrome c oxidase, the last enzyme in the mitochondrial electron transport chain which drives oxidative phosphorylation. The respiratory chain contains 3 multisubunit complexes succinate dehydrogenase (complex II, CII), ubiquinol-cytochrome c oxidoreductase (cytochrome b-c1 complex, complex III, CIII) and cytochrome c oxidase (complex IV, CIV), that cooperate to transfer electrons derived from NADH and succinate to molecular oxygen, creating an electrochemical gradient over the inner membrane that drives transmembrane transport and the ATP synthase. Cytochrome c oxidase is the component of the respiratory chain that catalyzes the reduction of oxygen to water. Electrons originating from reduced cytochrome c in the intermembrane space (IMS) are transferred via the dinuclear copper A center (CU(A)) of subunit 2 and heme A of subunit 1 to the active site in subunit 1, a binuclear center (BNC) formed by heme A3 and copper B (CU(B)). The BNC reduces molecular oxygen to 2 water molecules using 4 electrons from cytochrome c in the IMS and 4 protons from the mitochondrial matrix.</text>
</comment>
<keyword evidence="11 16" id="KW-0496">Mitochondrion</keyword>
<dbReference type="InterPro" id="IPR024970">
    <property type="entry name" value="Maelstrom"/>
</dbReference>
<organism evidence="19 20">
    <name type="scientific">Adineta ricciae</name>
    <name type="common">Rotifer</name>
    <dbReference type="NCBI Taxonomy" id="249248"/>
    <lineage>
        <taxon>Eukaryota</taxon>
        <taxon>Metazoa</taxon>
        <taxon>Spiralia</taxon>
        <taxon>Gnathifera</taxon>
        <taxon>Rotifera</taxon>
        <taxon>Eurotatoria</taxon>
        <taxon>Bdelloidea</taxon>
        <taxon>Adinetida</taxon>
        <taxon>Adinetidae</taxon>
        <taxon>Adineta</taxon>
    </lineage>
</organism>
<dbReference type="Gene3D" id="1.25.40.40">
    <property type="entry name" value="Cytochrome c oxidase, subunit Va/VI"/>
    <property type="match status" value="1"/>
</dbReference>
<dbReference type="EMBL" id="CAJNOR010000989">
    <property type="protein sequence ID" value="CAF1051653.1"/>
    <property type="molecule type" value="Genomic_DNA"/>
</dbReference>
<evidence type="ECO:0000256" key="9">
    <source>
        <dbReference type="ARBA" id="ARBA00022946"/>
    </source>
</evidence>
<dbReference type="GO" id="GO:0005634">
    <property type="term" value="C:nucleus"/>
    <property type="evidence" value="ECO:0007669"/>
    <property type="project" value="UniProtKB-UniRule"/>
</dbReference>
<dbReference type="InterPro" id="IPR036910">
    <property type="entry name" value="HMG_box_dom_sf"/>
</dbReference>
<evidence type="ECO:0000256" key="8">
    <source>
        <dbReference type="ARBA" id="ARBA00022792"/>
    </source>
</evidence>
<dbReference type="Pfam" id="PF13017">
    <property type="entry name" value="Maelstrom"/>
    <property type="match status" value="1"/>
</dbReference>
<proteinExistence type="inferred from homology"/>
<reference evidence="19" key="1">
    <citation type="submission" date="2021-02" db="EMBL/GenBank/DDBJ databases">
        <authorList>
            <person name="Nowell W R."/>
        </authorList>
    </citation>
    <scope>NUCLEOTIDE SEQUENCE</scope>
</reference>
<dbReference type="InterPro" id="IPR009071">
    <property type="entry name" value="HMG_box_dom"/>
</dbReference>
<dbReference type="GO" id="GO:0045277">
    <property type="term" value="C:respiratory chain complex IV"/>
    <property type="evidence" value="ECO:0007669"/>
    <property type="project" value="UniProtKB-UniRule"/>
</dbReference>
<evidence type="ECO:0000256" key="6">
    <source>
        <dbReference type="ARBA" id="ARBA00022617"/>
    </source>
</evidence>
<dbReference type="Pfam" id="PF02284">
    <property type="entry name" value="COX5A"/>
    <property type="match status" value="1"/>
</dbReference>
<feature type="DNA-binding region" description="HMG box" evidence="15">
    <location>
        <begin position="2"/>
        <end position="71"/>
    </location>
</feature>
<name>A0A814KHC6_ADIRI</name>
<keyword evidence="15" id="KW-0539">Nucleus</keyword>
<feature type="domain" description="HMG box" evidence="18">
    <location>
        <begin position="2"/>
        <end position="71"/>
    </location>
</feature>
<dbReference type="PANTHER" id="PTHR14200">
    <property type="entry name" value="CYTOCHROME C OXIDASE POLYPEPTIDE"/>
    <property type="match status" value="1"/>
</dbReference>
<evidence type="ECO:0000256" key="7">
    <source>
        <dbReference type="ARBA" id="ARBA00022723"/>
    </source>
</evidence>
<evidence type="ECO:0000259" key="18">
    <source>
        <dbReference type="PROSITE" id="PS50118"/>
    </source>
</evidence>
<evidence type="ECO:0000256" key="3">
    <source>
        <dbReference type="ARBA" id="ARBA00007057"/>
    </source>
</evidence>
<evidence type="ECO:0000256" key="2">
    <source>
        <dbReference type="ARBA" id="ARBA00004673"/>
    </source>
</evidence>
<dbReference type="PANTHER" id="PTHR14200:SF11">
    <property type="entry name" value="CYTOCHROME C OXIDASE SUBUNIT 5A, MITOCHONDRIAL"/>
    <property type="match status" value="1"/>
</dbReference>
<evidence type="ECO:0000256" key="12">
    <source>
        <dbReference type="ARBA" id="ARBA00023136"/>
    </source>
</evidence>
<dbReference type="GO" id="GO:0060964">
    <property type="term" value="P:regulation of miRNA-mediated gene silencing"/>
    <property type="evidence" value="ECO:0007669"/>
    <property type="project" value="InterPro"/>
</dbReference>
<dbReference type="Gene3D" id="1.10.30.10">
    <property type="entry name" value="High mobility group box domain"/>
    <property type="match status" value="1"/>
</dbReference>
<feature type="region of interest" description="Disordered" evidence="17">
    <location>
        <begin position="401"/>
        <end position="471"/>
    </location>
</feature>
<evidence type="ECO:0000256" key="1">
    <source>
        <dbReference type="ARBA" id="ARBA00004443"/>
    </source>
</evidence>
<dbReference type="InterPro" id="IPR003204">
    <property type="entry name" value="Cyt_c_oxidase_su5A/6"/>
</dbReference>
<protein>
    <recommendedName>
        <fullName evidence="5 16">Cytochrome c oxidase subunit 5A, mitochondrial</fullName>
    </recommendedName>
    <alternativeName>
        <fullName evidence="14 16">Cytochrome c oxidase polypeptide Va</fullName>
    </alternativeName>
</protein>
<dbReference type="PROSITE" id="PS50118">
    <property type="entry name" value="HMG_BOX_2"/>
    <property type="match status" value="1"/>
</dbReference>
<keyword evidence="15" id="KW-0238">DNA-binding</keyword>
<dbReference type="GO" id="GO:0003677">
    <property type="term" value="F:DNA binding"/>
    <property type="evidence" value="ECO:0007669"/>
    <property type="project" value="UniProtKB-UniRule"/>
</dbReference>
<comment type="subcellular location">
    <subcellularLocation>
        <location evidence="1 16">Mitochondrion inner membrane</location>
        <topology evidence="1 16">Peripheral membrane protein</topology>
        <orientation evidence="1 16">Matrix side</orientation>
    </subcellularLocation>
</comment>
<dbReference type="Proteomes" id="UP000663828">
    <property type="component" value="Unassembled WGS sequence"/>
</dbReference>
<feature type="compositionally biased region" description="Low complexity" evidence="17">
    <location>
        <begin position="405"/>
        <end position="418"/>
    </location>
</feature>
<feature type="compositionally biased region" description="Polar residues" evidence="17">
    <location>
        <begin position="438"/>
        <end position="465"/>
    </location>
</feature>
<keyword evidence="8 16" id="KW-0999">Mitochondrion inner membrane</keyword>
<keyword evidence="7 16" id="KW-0479">Metal-binding</keyword>
<comment type="pathway">
    <text evidence="2 16">Energy metabolism; oxidative phosphorylation.</text>
</comment>
<comment type="similarity">
    <text evidence="3">Belongs to the maelstrom family.</text>
</comment>
<comment type="subunit">
    <text evidence="16">Component of the cytochrome c oxidase (complex IV, CIV), a multisubunit enzyme composed of a catalytic core of 3 subunits and several supernumerary subunits. The complex exists as a monomer or a dimer and forms supercomplexes (SCs) in the inner mitochondrial membrane with ubiquinol-cytochrome c oxidoreductase (cytochrome b-c1 complex, complex III, CIII).</text>
</comment>
<evidence type="ECO:0000256" key="5">
    <source>
        <dbReference type="ARBA" id="ARBA00021968"/>
    </source>
</evidence>
<accession>A0A814KHC6</accession>
<dbReference type="UniPathway" id="UPA00705"/>
<dbReference type="SUPFAM" id="SSF48479">
    <property type="entry name" value="Cytochrome c oxidase subunit E"/>
    <property type="match status" value="1"/>
</dbReference>
<evidence type="ECO:0000256" key="10">
    <source>
        <dbReference type="ARBA" id="ARBA00023004"/>
    </source>
</evidence>
<evidence type="ECO:0000256" key="14">
    <source>
        <dbReference type="ARBA" id="ARBA00031049"/>
    </source>
</evidence>
<dbReference type="GO" id="GO:0031047">
    <property type="term" value="P:regulatory ncRNA-mediated gene silencing"/>
    <property type="evidence" value="ECO:0007669"/>
    <property type="project" value="UniProtKB-KW"/>
</dbReference>
<evidence type="ECO:0000256" key="15">
    <source>
        <dbReference type="PROSITE-ProRule" id="PRU00267"/>
    </source>
</evidence>
<keyword evidence="13" id="KW-0943">RNA-mediated gene silencing</keyword>
<dbReference type="SUPFAM" id="SSF47095">
    <property type="entry name" value="HMG-box"/>
    <property type="match status" value="1"/>
</dbReference>
<dbReference type="CDD" id="cd00923">
    <property type="entry name" value="Cyt_c_Oxidase_Va"/>
    <property type="match status" value="1"/>
</dbReference>
<evidence type="ECO:0000256" key="11">
    <source>
        <dbReference type="ARBA" id="ARBA00023128"/>
    </source>
</evidence>
<evidence type="ECO:0000256" key="4">
    <source>
        <dbReference type="ARBA" id="ARBA00007972"/>
    </source>
</evidence>
<sequence>MPKPSRSAFYFYALEYQRRYSRNNGNRISITDAIAACYDEWKLLSDEDKQPYKILYEEWRLQYRLDPESAANDNQRSLQTKKALKQEKKNEKILSERDIPCEELKIHYDRFSLERDYLAFEYLPLDINELLSMPIYLINFQVFCKVDEEDGGQYVPAEMCILRYTLAEGATTFRQTFIKPDKIPPGYMSACLEHLKSTHEIPLKDFAEATDNYKLIYQQLKSVLFPNGINKITNPADDDRARRRSLRLSQPCVFFPAVEYEQTSRLFDWLQEKAEGMKPTKETRLVGLASVESLIMLLVELKKQRVSRDDIHKTFENAAYSFMIEERCNYHTKLGVSHCSVARCYASAKLISAYLNQLYVPERPASIMMTGKRSQNASMRNSDSSSIASMNNFSNRLQQPTIVRPSMPSQSLSSQYSSTGTTDSIASSYRPPEPKKVQSLTRPVFIQSSSRPSSAKYPYQSQPQQRSDEQDLHVSEELIHHPTIIKLQQQNFHRLISSADSTSSSSVVKQQQALEFDSTRDDDQSTYFSSTIATNDLPQSVKHASDDQRAVLNQRKQALMKAIQTLVQALTKSARPMWAAAMTSTGRRNMSSHKKETDEEFDERWKAYFDRPNIDGWDIRQGINHMNRLDLIPEPEIISACLQACRRVNDHSLAVRYLEAIRYKSNAVSKQVWPWILQEIRPTLDKLGISTPEDLGYDKPELALKSVDDM</sequence>
<evidence type="ECO:0000256" key="13">
    <source>
        <dbReference type="ARBA" id="ARBA00023158"/>
    </source>
</evidence>
<dbReference type="GO" id="GO:0005743">
    <property type="term" value="C:mitochondrial inner membrane"/>
    <property type="evidence" value="ECO:0007669"/>
    <property type="project" value="UniProtKB-SubCell"/>
</dbReference>
<dbReference type="GO" id="GO:0006123">
    <property type="term" value="P:mitochondrial electron transport, cytochrome c to oxygen"/>
    <property type="evidence" value="ECO:0007669"/>
    <property type="project" value="UniProtKB-UniRule"/>
</dbReference>
<dbReference type="SMART" id="SM00398">
    <property type="entry name" value="HMG"/>
    <property type="match status" value="1"/>
</dbReference>
<dbReference type="AlphaFoldDB" id="A0A814KHC6"/>
<dbReference type="Pfam" id="PF09011">
    <property type="entry name" value="HMG_box_2"/>
    <property type="match status" value="1"/>
</dbReference>
<keyword evidence="6 16" id="KW-0349">Heme</keyword>
<comment type="similarity">
    <text evidence="4 16">Belongs to the cytochrome c oxidase subunit 5A family.</text>
</comment>
<dbReference type="GO" id="GO:0046872">
    <property type="term" value="F:metal ion binding"/>
    <property type="evidence" value="ECO:0007669"/>
    <property type="project" value="UniProtKB-UniRule"/>
</dbReference>
<gene>
    <name evidence="19" type="ORF">XAT740_LOCUS15805</name>
</gene>